<evidence type="ECO:0000256" key="2">
    <source>
        <dbReference type="RuleBase" id="RU362039"/>
    </source>
</evidence>
<dbReference type="SUPFAM" id="SSF56300">
    <property type="entry name" value="Metallo-dependent phosphatases"/>
    <property type="match status" value="1"/>
</dbReference>
<keyword evidence="2" id="KW-0479">Metal-binding</keyword>
<keyword evidence="5" id="KW-1185">Reference proteome</keyword>
<evidence type="ECO:0000313" key="4">
    <source>
        <dbReference type="EMBL" id="MEQ2637359.1"/>
    </source>
</evidence>
<comment type="cofactor">
    <cofactor evidence="2">
        <name>a divalent metal cation</name>
        <dbReference type="ChEBI" id="CHEBI:60240"/>
    </cofactor>
</comment>
<evidence type="ECO:0000259" key="3">
    <source>
        <dbReference type="Pfam" id="PF12850"/>
    </source>
</evidence>
<dbReference type="InterPro" id="IPR000979">
    <property type="entry name" value="Phosphodiesterase_MJ0936/Vps29"/>
</dbReference>
<name>A0ABV1IEN9_9ACTN</name>
<dbReference type="Pfam" id="PF12850">
    <property type="entry name" value="Metallophos_2"/>
    <property type="match status" value="1"/>
</dbReference>
<organism evidence="4 5">
    <name type="scientific">Paratractidigestivibacter faecalis</name>
    <dbReference type="NCBI Taxonomy" id="2292441"/>
    <lineage>
        <taxon>Bacteria</taxon>
        <taxon>Bacillati</taxon>
        <taxon>Actinomycetota</taxon>
        <taxon>Coriobacteriia</taxon>
        <taxon>Coriobacteriales</taxon>
        <taxon>Atopobiaceae</taxon>
        <taxon>Paratractidigestivibacter</taxon>
    </lineage>
</organism>
<accession>A0ABV1IEN9</accession>
<comment type="similarity">
    <text evidence="1 2">Belongs to the metallophosphoesterase superfamily. YfcE family.</text>
</comment>
<protein>
    <recommendedName>
        <fullName evidence="2">Phosphoesterase</fullName>
        <ecNumber evidence="2">3.1.4.-</ecNumber>
    </recommendedName>
</protein>
<dbReference type="EC" id="3.1.4.-" evidence="2"/>
<dbReference type="InterPro" id="IPR029052">
    <property type="entry name" value="Metallo-depent_PP-like"/>
</dbReference>
<proteinExistence type="inferred from homology"/>
<feature type="domain" description="Calcineurin-like phosphoesterase" evidence="3">
    <location>
        <begin position="1"/>
        <end position="134"/>
    </location>
</feature>
<gene>
    <name evidence="4" type="ORF">AAAT05_03250</name>
</gene>
<evidence type="ECO:0000313" key="5">
    <source>
        <dbReference type="Proteomes" id="UP001478817"/>
    </source>
</evidence>
<evidence type="ECO:0000256" key="1">
    <source>
        <dbReference type="ARBA" id="ARBA00008950"/>
    </source>
</evidence>
<dbReference type="EMBL" id="JBBNGS010000004">
    <property type="protein sequence ID" value="MEQ2637359.1"/>
    <property type="molecule type" value="Genomic_DNA"/>
</dbReference>
<sequence length="149" mass="16889">MRYDIISDTHGFLEPDLLDQLQGADVIVHAGDICSGADYRTLQKIAPVQMCLGNNDWAYEYGPEVKTRKVFFSSGLRWQVVHYRQHLNLLKCDVAICGHTHRPFVERDEWTGTLVMNPGSPTYPRGSKPSMGRILCEDGRVVDARIIEL</sequence>
<dbReference type="NCBIfam" id="TIGR00040">
    <property type="entry name" value="yfcE"/>
    <property type="match status" value="1"/>
</dbReference>
<dbReference type="RefSeq" id="WP_349181906.1">
    <property type="nucleotide sequence ID" value="NZ_JBBNGS010000004.1"/>
</dbReference>
<dbReference type="Gene3D" id="3.60.21.10">
    <property type="match status" value="1"/>
</dbReference>
<reference evidence="4 5" key="1">
    <citation type="submission" date="2024-04" db="EMBL/GenBank/DDBJ databases">
        <title>Human intestinal bacterial collection.</title>
        <authorList>
            <person name="Pauvert C."/>
            <person name="Hitch T.C.A."/>
            <person name="Clavel T."/>
        </authorList>
    </citation>
    <scope>NUCLEOTIDE SEQUENCE [LARGE SCALE GENOMIC DNA]</scope>
    <source>
        <strain evidence="4 5">CLA-AA-H197</strain>
    </source>
</reference>
<comment type="caution">
    <text evidence="4">The sequence shown here is derived from an EMBL/GenBank/DDBJ whole genome shotgun (WGS) entry which is preliminary data.</text>
</comment>
<dbReference type="Proteomes" id="UP001478817">
    <property type="component" value="Unassembled WGS sequence"/>
</dbReference>
<dbReference type="InterPro" id="IPR024654">
    <property type="entry name" value="Calcineurin-like_PHP_lpxH"/>
</dbReference>